<organism evidence="1 2">
    <name type="scientific">Allacma fusca</name>
    <dbReference type="NCBI Taxonomy" id="39272"/>
    <lineage>
        <taxon>Eukaryota</taxon>
        <taxon>Metazoa</taxon>
        <taxon>Ecdysozoa</taxon>
        <taxon>Arthropoda</taxon>
        <taxon>Hexapoda</taxon>
        <taxon>Collembola</taxon>
        <taxon>Symphypleona</taxon>
        <taxon>Sminthuridae</taxon>
        <taxon>Allacma</taxon>
    </lineage>
</organism>
<comment type="caution">
    <text evidence="1">The sequence shown here is derived from an EMBL/GenBank/DDBJ whole genome shotgun (WGS) entry which is preliminary data.</text>
</comment>
<name>A0A8J2J5R0_9HEXA</name>
<keyword evidence="2" id="KW-1185">Reference proteome</keyword>
<protein>
    <submittedName>
        <fullName evidence="1">Uncharacterized protein</fullName>
    </submittedName>
</protein>
<feature type="non-terminal residue" evidence="1">
    <location>
        <position position="1"/>
    </location>
</feature>
<reference evidence="1" key="1">
    <citation type="submission" date="2021-06" db="EMBL/GenBank/DDBJ databases">
        <authorList>
            <person name="Hodson N. C."/>
            <person name="Mongue J. A."/>
            <person name="Jaron S. K."/>
        </authorList>
    </citation>
    <scope>NUCLEOTIDE SEQUENCE</scope>
</reference>
<accession>A0A8J2J5R0</accession>
<evidence type="ECO:0000313" key="2">
    <source>
        <dbReference type="Proteomes" id="UP000708208"/>
    </source>
</evidence>
<sequence>YSENWSREKFKIIKIQDTLPYTYLLQDFSVPPEEITGQFYPEELELAPKNQEENQT</sequence>
<proteinExistence type="predicted"/>
<evidence type="ECO:0000313" key="1">
    <source>
        <dbReference type="EMBL" id="CAG7694477.1"/>
    </source>
</evidence>
<dbReference type="AlphaFoldDB" id="A0A8J2J5R0"/>
<dbReference type="OrthoDB" id="6621683at2759"/>
<dbReference type="Proteomes" id="UP000708208">
    <property type="component" value="Unassembled WGS sequence"/>
</dbReference>
<dbReference type="EMBL" id="CAJVCH010023315">
    <property type="protein sequence ID" value="CAG7694477.1"/>
    <property type="molecule type" value="Genomic_DNA"/>
</dbReference>
<gene>
    <name evidence="1" type="ORF">AFUS01_LOCUS3831</name>
</gene>